<keyword evidence="4" id="KW-0378">Hydrolase</keyword>
<dbReference type="STRING" id="1817883.A3G31_07100"/>
<evidence type="ECO:0008006" key="9">
    <source>
        <dbReference type="Google" id="ProtNLM"/>
    </source>
</evidence>
<name>A0A1F7SG78_9BACT</name>
<dbReference type="SUPFAM" id="SSF55486">
    <property type="entry name" value="Metalloproteases ('zincins'), catalytic domain"/>
    <property type="match status" value="1"/>
</dbReference>
<dbReference type="InterPro" id="IPR024079">
    <property type="entry name" value="MetalloPept_cat_dom_sf"/>
</dbReference>
<dbReference type="InterPro" id="IPR012091">
    <property type="entry name" value="Pept_M54_archaemetzncn_arc/bac"/>
</dbReference>
<evidence type="ECO:0000256" key="6">
    <source>
        <dbReference type="ARBA" id="ARBA00023049"/>
    </source>
</evidence>
<protein>
    <recommendedName>
        <fullName evidence="9">Peptidase zinc-dependent</fullName>
    </recommendedName>
</protein>
<keyword evidence="3" id="KW-0479">Metal-binding</keyword>
<dbReference type="NCBIfam" id="NF033823">
    <property type="entry name" value="archmetzin"/>
    <property type="match status" value="1"/>
</dbReference>
<dbReference type="EMBL" id="MGDI01000033">
    <property type="protein sequence ID" value="OGL52177.1"/>
    <property type="molecule type" value="Genomic_DNA"/>
</dbReference>
<evidence type="ECO:0000256" key="1">
    <source>
        <dbReference type="ARBA" id="ARBA00001947"/>
    </source>
</evidence>
<dbReference type="Pfam" id="PF07998">
    <property type="entry name" value="Peptidase_M54"/>
    <property type="match status" value="1"/>
</dbReference>
<evidence type="ECO:0000256" key="2">
    <source>
        <dbReference type="ARBA" id="ARBA00022670"/>
    </source>
</evidence>
<dbReference type="AlphaFoldDB" id="A0A1F7SG78"/>
<keyword evidence="6" id="KW-0482">Metalloprotease</keyword>
<dbReference type="GO" id="GO:0008237">
    <property type="term" value="F:metallopeptidase activity"/>
    <property type="evidence" value="ECO:0007669"/>
    <property type="project" value="UniProtKB-KW"/>
</dbReference>
<evidence type="ECO:0000313" key="8">
    <source>
        <dbReference type="Proteomes" id="UP000178082"/>
    </source>
</evidence>
<reference evidence="7 8" key="1">
    <citation type="journal article" date="2016" name="Nat. Commun.">
        <title>Thousands of microbial genomes shed light on interconnected biogeochemical processes in an aquifer system.</title>
        <authorList>
            <person name="Anantharaman K."/>
            <person name="Brown C.T."/>
            <person name="Hug L.A."/>
            <person name="Sharon I."/>
            <person name="Castelle C.J."/>
            <person name="Probst A.J."/>
            <person name="Thomas B.C."/>
            <person name="Singh A."/>
            <person name="Wilkins M.J."/>
            <person name="Karaoz U."/>
            <person name="Brodie E.L."/>
            <person name="Williams K.H."/>
            <person name="Hubbard S.S."/>
            <person name="Banfield J.F."/>
        </authorList>
    </citation>
    <scope>NUCLEOTIDE SEQUENCE [LARGE SCALE GENOMIC DNA]</scope>
</reference>
<accession>A0A1F7SG78</accession>
<dbReference type="Gene3D" id="3.40.390.10">
    <property type="entry name" value="Collagenase (Catalytic Domain)"/>
    <property type="match status" value="1"/>
</dbReference>
<evidence type="ECO:0000256" key="4">
    <source>
        <dbReference type="ARBA" id="ARBA00022801"/>
    </source>
</evidence>
<sequence length="179" mass="20501">MPFIHIVPFQLLLSIDFEPLKEIILKTFNIQPTISNQKIDISDTYDIKRNQYHSSKILIKLNEAKSEGAVKILGITELDLFIPILTFVFGEAQLNGTASVISLFRLKNQFYGLPEDNKLLSERMGKEAIHELGHNFGLFHCDNYRCVMKSSTYVEDVDIKSIDLCHLCKELLLKSLKNL</sequence>
<dbReference type="GO" id="GO:0008270">
    <property type="term" value="F:zinc ion binding"/>
    <property type="evidence" value="ECO:0007669"/>
    <property type="project" value="InterPro"/>
</dbReference>
<comment type="cofactor">
    <cofactor evidence="1">
        <name>Zn(2+)</name>
        <dbReference type="ChEBI" id="CHEBI:29105"/>
    </cofactor>
</comment>
<proteinExistence type="predicted"/>
<dbReference type="GO" id="GO:0006508">
    <property type="term" value="P:proteolysis"/>
    <property type="evidence" value="ECO:0007669"/>
    <property type="project" value="UniProtKB-KW"/>
</dbReference>
<keyword evidence="5" id="KW-0862">Zinc</keyword>
<comment type="caution">
    <text evidence="7">The sequence shown here is derived from an EMBL/GenBank/DDBJ whole genome shotgun (WGS) entry which is preliminary data.</text>
</comment>
<dbReference type="PIRSF" id="PIRSF005785">
    <property type="entry name" value="Zn-prot_arch"/>
    <property type="match status" value="1"/>
</dbReference>
<evidence type="ECO:0000313" key="7">
    <source>
        <dbReference type="EMBL" id="OGL52177.1"/>
    </source>
</evidence>
<dbReference type="PANTHER" id="PTHR15910:SF1">
    <property type="entry name" value="ARCHAEMETZINCIN-2"/>
    <property type="match status" value="1"/>
</dbReference>
<organism evidence="7 8">
    <name type="scientific">Candidatus Schekmanbacteria bacterium RIFCSPLOWO2_12_FULL_38_15</name>
    <dbReference type="NCBI Taxonomy" id="1817883"/>
    <lineage>
        <taxon>Bacteria</taxon>
        <taxon>Candidatus Schekmaniibacteriota</taxon>
    </lineage>
</organism>
<dbReference type="Proteomes" id="UP000178082">
    <property type="component" value="Unassembled WGS sequence"/>
</dbReference>
<gene>
    <name evidence="7" type="ORF">A3G31_07100</name>
</gene>
<dbReference type="PANTHER" id="PTHR15910">
    <property type="entry name" value="ARCHAEMETZINCIN"/>
    <property type="match status" value="1"/>
</dbReference>
<dbReference type="InterPro" id="IPR012962">
    <property type="entry name" value="Pept_M54_archaemetzincn"/>
</dbReference>
<dbReference type="CDD" id="cd11375">
    <property type="entry name" value="Peptidase_M54"/>
    <property type="match status" value="1"/>
</dbReference>
<evidence type="ECO:0000256" key="3">
    <source>
        <dbReference type="ARBA" id="ARBA00022723"/>
    </source>
</evidence>
<evidence type="ECO:0000256" key="5">
    <source>
        <dbReference type="ARBA" id="ARBA00022833"/>
    </source>
</evidence>
<keyword evidence="2" id="KW-0645">Protease</keyword>